<dbReference type="SUPFAM" id="SSF52833">
    <property type="entry name" value="Thioredoxin-like"/>
    <property type="match status" value="3"/>
</dbReference>
<name>A0AAD1UPS0_EUPCR</name>
<organism evidence="14 15">
    <name type="scientific">Euplotes crassus</name>
    <dbReference type="NCBI Taxonomy" id="5936"/>
    <lineage>
        <taxon>Eukaryota</taxon>
        <taxon>Sar</taxon>
        <taxon>Alveolata</taxon>
        <taxon>Ciliophora</taxon>
        <taxon>Intramacronucleata</taxon>
        <taxon>Spirotrichea</taxon>
        <taxon>Hypotrichia</taxon>
        <taxon>Euplotida</taxon>
        <taxon>Euplotidae</taxon>
        <taxon>Moneuplotes</taxon>
    </lineage>
</organism>
<dbReference type="InterPro" id="IPR057305">
    <property type="entry name" value="Thioredox_PDIA6_C"/>
</dbReference>
<dbReference type="GO" id="GO:0034976">
    <property type="term" value="P:response to endoplasmic reticulum stress"/>
    <property type="evidence" value="ECO:0007669"/>
    <property type="project" value="TreeGrafter"/>
</dbReference>
<dbReference type="InterPro" id="IPR013766">
    <property type="entry name" value="Thioredoxin_domain"/>
</dbReference>
<evidence type="ECO:0000256" key="9">
    <source>
        <dbReference type="ARBA" id="ARBA00023235"/>
    </source>
</evidence>
<comment type="subcellular location">
    <subcellularLocation>
        <location evidence="2">Endoplasmic reticulum lumen</location>
    </subcellularLocation>
</comment>
<evidence type="ECO:0000313" key="15">
    <source>
        <dbReference type="Proteomes" id="UP001295684"/>
    </source>
</evidence>
<evidence type="ECO:0000256" key="5">
    <source>
        <dbReference type="ARBA" id="ARBA00022729"/>
    </source>
</evidence>
<evidence type="ECO:0000256" key="12">
    <source>
        <dbReference type="SAM" id="MobiDB-lite"/>
    </source>
</evidence>
<dbReference type="FunFam" id="3.40.30.10:FF:000050">
    <property type="entry name" value="protein disulfide-isomerase A6 isoform X1"/>
    <property type="match status" value="1"/>
</dbReference>
<dbReference type="AlphaFoldDB" id="A0AAD1UPS0"/>
<evidence type="ECO:0000256" key="11">
    <source>
        <dbReference type="RuleBase" id="RU004208"/>
    </source>
</evidence>
<dbReference type="PROSITE" id="PS51352">
    <property type="entry name" value="THIOREDOXIN_2"/>
    <property type="match status" value="2"/>
</dbReference>
<comment type="catalytic activity">
    <reaction evidence="1">
        <text>Catalyzes the rearrangement of -S-S- bonds in proteins.</text>
        <dbReference type="EC" id="5.3.4.1"/>
    </reaction>
</comment>
<dbReference type="PANTHER" id="PTHR45815:SF3">
    <property type="entry name" value="PROTEIN DISULFIDE-ISOMERASE A6"/>
    <property type="match status" value="1"/>
</dbReference>
<evidence type="ECO:0000256" key="4">
    <source>
        <dbReference type="ARBA" id="ARBA00012723"/>
    </source>
</evidence>
<comment type="caution">
    <text evidence="14">The sequence shown here is derived from an EMBL/GenBank/DDBJ whole genome shotgun (WGS) entry which is preliminary data.</text>
</comment>
<dbReference type="Proteomes" id="UP001295684">
    <property type="component" value="Unassembled WGS sequence"/>
</dbReference>
<dbReference type="InterPro" id="IPR005788">
    <property type="entry name" value="PDI_thioredoxin-like_dom"/>
</dbReference>
<evidence type="ECO:0000256" key="10">
    <source>
        <dbReference type="ARBA" id="ARBA00023284"/>
    </source>
</evidence>
<evidence type="ECO:0000256" key="2">
    <source>
        <dbReference type="ARBA" id="ARBA00004319"/>
    </source>
</evidence>
<feature type="compositionally biased region" description="Low complexity" evidence="12">
    <location>
        <begin position="122"/>
        <end position="139"/>
    </location>
</feature>
<feature type="region of interest" description="Disordered" evidence="12">
    <location>
        <begin position="118"/>
        <end position="142"/>
    </location>
</feature>
<accession>A0AAD1UPS0</accession>
<dbReference type="PRINTS" id="PR00421">
    <property type="entry name" value="THIOREDOXIN"/>
</dbReference>
<proteinExistence type="inferred from homology"/>
<evidence type="ECO:0000256" key="8">
    <source>
        <dbReference type="ARBA" id="ARBA00023157"/>
    </source>
</evidence>
<feature type="domain" description="Thioredoxin" evidence="13">
    <location>
        <begin position="1"/>
        <end position="113"/>
    </location>
</feature>
<dbReference type="EMBL" id="CAMPGE010011968">
    <property type="protein sequence ID" value="CAI2370762.1"/>
    <property type="molecule type" value="Genomic_DNA"/>
</dbReference>
<keyword evidence="8" id="KW-1015">Disulfide bond</keyword>
<dbReference type="PROSITE" id="PS00194">
    <property type="entry name" value="THIOREDOXIN_1"/>
    <property type="match status" value="2"/>
</dbReference>
<dbReference type="CDD" id="cd03001">
    <property type="entry name" value="PDI_a_P5"/>
    <property type="match status" value="1"/>
</dbReference>
<dbReference type="GO" id="GO:0003756">
    <property type="term" value="F:protein disulfide isomerase activity"/>
    <property type="evidence" value="ECO:0007669"/>
    <property type="project" value="UniProtKB-EC"/>
</dbReference>
<dbReference type="PANTHER" id="PTHR45815">
    <property type="entry name" value="PROTEIN DISULFIDE-ISOMERASE A6"/>
    <property type="match status" value="1"/>
</dbReference>
<evidence type="ECO:0000256" key="1">
    <source>
        <dbReference type="ARBA" id="ARBA00001182"/>
    </source>
</evidence>
<reference evidence="14" key="1">
    <citation type="submission" date="2023-07" db="EMBL/GenBank/DDBJ databases">
        <authorList>
            <consortium name="AG Swart"/>
            <person name="Singh M."/>
            <person name="Singh A."/>
            <person name="Seah K."/>
            <person name="Emmerich C."/>
        </authorList>
    </citation>
    <scope>NUCLEOTIDE SEQUENCE</scope>
    <source>
        <strain evidence="14">DP1</strain>
    </source>
</reference>
<feature type="domain" description="Thioredoxin" evidence="13">
    <location>
        <begin position="128"/>
        <end position="255"/>
    </location>
</feature>
<keyword evidence="5" id="KW-0732">Signal</keyword>
<evidence type="ECO:0000256" key="3">
    <source>
        <dbReference type="ARBA" id="ARBA00006347"/>
    </source>
</evidence>
<dbReference type="InterPro" id="IPR036249">
    <property type="entry name" value="Thioredoxin-like_sf"/>
</dbReference>
<evidence type="ECO:0000256" key="6">
    <source>
        <dbReference type="ARBA" id="ARBA00022737"/>
    </source>
</evidence>
<dbReference type="NCBIfam" id="TIGR01126">
    <property type="entry name" value="pdi_dom"/>
    <property type="match status" value="2"/>
</dbReference>
<dbReference type="Gene3D" id="3.40.30.10">
    <property type="entry name" value="Glutaredoxin"/>
    <property type="match status" value="3"/>
</dbReference>
<evidence type="ECO:0000256" key="7">
    <source>
        <dbReference type="ARBA" id="ARBA00022824"/>
    </source>
</evidence>
<sequence length="410" mass="45182">MYSSNSGVVDLDSKNFKKEVINSDEIWLVEFYAPWCGHCQALKPVYEKVAKALKGIVKVGAVDADKDKSAGASYGVQGFPTIKLFGNNKAKPIDYNSGRDEDSIINFVLKEVKKAVKERQNGKANTSNSKSSKKSGGSKASKDGDVVVLTDSNFDQTVMNSKDIWFIEFYAPWCGHCQKLAPEWDEAASSLRGQVKFGKVDATVEKGLASRFQIQGYPTIKYWDYGNKKSKRSGNKYEGGRTASDIKNFAQNLLENTDIEPEVHELTNQSKYEDECTSGICVISFLPNIYESDAKSRNSYIDAIKKTAKAHISKPFAFFWVEAGNNIDLENNLGLGFGFPAVIAVSSKNGKYGIMKGSFSESGLKSFADGLLIGKTSLAPLPPKFEFKKISPWDGKDAPALEEEDFTDDL</sequence>
<keyword evidence="15" id="KW-1185">Reference proteome</keyword>
<gene>
    <name evidence="14" type="ORF">ECRASSUSDP1_LOCUS12080</name>
</gene>
<protein>
    <recommendedName>
        <fullName evidence="4">protein disulfide-isomerase</fullName>
        <ecNumber evidence="4">5.3.4.1</ecNumber>
    </recommendedName>
</protein>
<dbReference type="Pfam" id="PF00085">
    <property type="entry name" value="Thioredoxin"/>
    <property type="match status" value="2"/>
</dbReference>
<evidence type="ECO:0000313" key="14">
    <source>
        <dbReference type="EMBL" id="CAI2370762.1"/>
    </source>
</evidence>
<comment type="similarity">
    <text evidence="3 11">Belongs to the protein disulfide isomerase family.</text>
</comment>
<dbReference type="InterPro" id="IPR017937">
    <property type="entry name" value="Thioredoxin_CS"/>
</dbReference>
<keyword evidence="7" id="KW-0256">Endoplasmic reticulum</keyword>
<dbReference type="Pfam" id="PF24541">
    <property type="entry name" value="Thioredox_PDIA6_C"/>
    <property type="match status" value="1"/>
</dbReference>
<keyword evidence="9" id="KW-0413">Isomerase</keyword>
<dbReference type="GO" id="GO:0015035">
    <property type="term" value="F:protein-disulfide reductase activity"/>
    <property type="evidence" value="ECO:0007669"/>
    <property type="project" value="TreeGrafter"/>
</dbReference>
<dbReference type="EC" id="5.3.4.1" evidence="4"/>
<evidence type="ECO:0000259" key="13">
    <source>
        <dbReference type="PROSITE" id="PS51352"/>
    </source>
</evidence>
<keyword evidence="6" id="KW-0677">Repeat</keyword>
<keyword evidence="10" id="KW-0676">Redox-active center</keyword>
<dbReference type="GO" id="GO:0005788">
    <property type="term" value="C:endoplasmic reticulum lumen"/>
    <property type="evidence" value="ECO:0007669"/>
    <property type="project" value="UniProtKB-SubCell"/>
</dbReference>